<keyword evidence="3" id="KW-1185">Reference proteome</keyword>
<gene>
    <name evidence="2" type="ORF">BBBOND_0300420</name>
</gene>
<organism evidence="2 3">
    <name type="scientific">Babesia bigemina</name>
    <dbReference type="NCBI Taxonomy" id="5866"/>
    <lineage>
        <taxon>Eukaryota</taxon>
        <taxon>Sar</taxon>
        <taxon>Alveolata</taxon>
        <taxon>Apicomplexa</taxon>
        <taxon>Aconoidasida</taxon>
        <taxon>Piroplasmida</taxon>
        <taxon>Babesiidae</taxon>
        <taxon>Babesia</taxon>
    </lineage>
</organism>
<evidence type="ECO:0000313" key="3">
    <source>
        <dbReference type="Proteomes" id="UP000033188"/>
    </source>
</evidence>
<protein>
    <submittedName>
        <fullName evidence="2">Uncharacterized protein</fullName>
    </submittedName>
</protein>
<dbReference type="OrthoDB" id="410592at2759"/>
<dbReference type="GeneID" id="24564678"/>
<sequence>MVKDQVEETNSCICDTSKCPHYKDGTCYESTCTEYKSGCPPGCKGCEKRCTPGQKCKCCTPRCGCKDDCYAKDSNGTCKGKVPGGSCERCKVKCKDSDKCICYQCSCGTQCNGFLCACCYFCNPGKCKSKDTCDGYVLGKCADKCQGHGTYDDNGQPFYAKECKCTRGEDCKCYTSKHDRKCRCIFGEPQKDGNCLIKCDMCGKLCSQDSYVRLGTIVVVLVAIAVILLFVWHQYRDKLRKMFL</sequence>
<feature type="transmembrane region" description="Helical" evidence="1">
    <location>
        <begin position="211"/>
        <end position="232"/>
    </location>
</feature>
<dbReference type="KEGG" id="bbig:BBBOND_0300420"/>
<keyword evidence="1" id="KW-0812">Transmembrane</keyword>
<dbReference type="RefSeq" id="XP_012768323.1">
    <property type="nucleotide sequence ID" value="XM_012912869.1"/>
</dbReference>
<accession>A0A061D809</accession>
<dbReference type="AlphaFoldDB" id="A0A061D809"/>
<dbReference type="Proteomes" id="UP000033188">
    <property type="component" value="Chromosome 3"/>
</dbReference>
<proteinExistence type="predicted"/>
<reference evidence="3" key="1">
    <citation type="journal article" date="2014" name="Nucleic Acids Res.">
        <title>The evolutionary dynamics of variant antigen genes in Babesia reveal a history of genomic innovation underlying host-parasite interaction.</title>
        <authorList>
            <person name="Jackson A.P."/>
            <person name="Otto T.D."/>
            <person name="Darby A."/>
            <person name="Ramaprasad A."/>
            <person name="Xia D."/>
            <person name="Echaide I.E."/>
            <person name="Farber M."/>
            <person name="Gahlot S."/>
            <person name="Gamble J."/>
            <person name="Gupta D."/>
            <person name="Gupta Y."/>
            <person name="Jackson L."/>
            <person name="Malandrin L."/>
            <person name="Malas T.B."/>
            <person name="Moussa E."/>
            <person name="Nair M."/>
            <person name="Reid A.J."/>
            <person name="Sanders M."/>
            <person name="Sharma J."/>
            <person name="Tracey A."/>
            <person name="Quail M.A."/>
            <person name="Weir W."/>
            <person name="Wastling J.M."/>
            <person name="Hall N."/>
            <person name="Willadsen P."/>
            <person name="Lingelbach K."/>
            <person name="Shiels B."/>
            <person name="Tait A."/>
            <person name="Berriman M."/>
            <person name="Allred D.R."/>
            <person name="Pain A."/>
        </authorList>
    </citation>
    <scope>NUCLEOTIDE SEQUENCE [LARGE SCALE GENOMIC DNA]</scope>
    <source>
        <strain evidence="3">Bond</strain>
    </source>
</reference>
<evidence type="ECO:0000256" key="1">
    <source>
        <dbReference type="SAM" id="Phobius"/>
    </source>
</evidence>
<name>A0A061D809_BABBI</name>
<evidence type="ECO:0000313" key="2">
    <source>
        <dbReference type="EMBL" id="CDR96137.1"/>
    </source>
</evidence>
<dbReference type="EMBL" id="LK391709">
    <property type="protein sequence ID" value="CDR96137.1"/>
    <property type="molecule type" value="Genomic_DNA"/>
</dbReference>
<keyword evidence="1" id="KW-0472">Membrane</keyword>
<dbReference type="VEuPathDB" id="PiroplasmaDB:BBBOND_0300420"/>
<keyword evidence="1" id="KW-1133">Transmembrane helix</keyword>